<dbReference type="RefSeq" id="WP_155171705.1">
    <property type="nucleotide sequence ID" value="NZ_BAAAFL010000023.1"/>
</dbReference>
<comment type="caution">
    <text evidence="1">The sequence shown here is derived from an EMBL/GenBank/DDBJ whole genome shotgun (WGS) entry which is preliminary data.</text>
</comment>
<evidence type="ECO:0008006" key="3">
    <source>
        <dbReference type="Google" id="ProtNLM"/>
    </source>
</evidence>
<dbReference type="InterPro" id="IPR008969">
    <property type="entry name" value="CarboxyPept-like_regulatory"/>
</dbReference>
<dbReference type="EMBL" id="SMLW01000521">
    <property type="protein sequence ID" value="MTI25520.1"/>
    <property type="molecule type" value="Genomic_DNA"/>
</dbReference>
<dbReference type="Proteomes" id="UP000798808">
    <property type="component" value="Unassembled WGS sequence"/>
</dbReference>
<dbReference type="Pfam" id="PF13715">
    <property type="entry name" value="CarbopepD_reg_2"/>
    <property type="match status" value="1"/>
</dbReference>
<sequence>MQKQLSLSVSKPCSEKWDSFSPTATGGFCSSCSKNVIDFTKMSDAEVIEYFKSASSNTCGRFRKDQLRTYPHQLPSTPRTGYKWLQTGLLSAALVFISKETSLALPNSKAKTEIFDTDGKKTESSMSTAEGYIVSGVVTYEDNELLPGVNIILKGTEIGTVTDIEGRFKFPAELREGDVLVFSFIGFKTEEYTIRKNSPEVLEINMLMDVQILGEVAVGGAYTAQPSGLAGVWYKIKNLF</sequence>
<dbReference type="SUPFAM" id="SSF49464">
    <property type="entry name" value="Carboxypeptidase regulatory domain-like"/>
    <property type="match status" value="1"/>
</dbReference>
<protein>
    <recommendedName>
        <fullName evidence="3">Carboxypeptidase-like regulatory domain-containing protein</fullName>
    </recommendedName>
</protein>
<gene>
    <name evidence="1" type="ORF">E1163_11250</name>
</gene>
<keyword evidence="2" id="KW-1185">Reference proteome</keyword>
<evidence type="ECO:0000313" key="1">
    <source>
        <dbReference type="EMBL" id="MTI25520.1"/>
    </source>
</evidence>
<dbReference type="Gene3D" id="2.60.40.1120">
    <property type="entry name" value="Carboxypeptidase-like, regulatory domain"/>
    <property type="match status" value="1"/>
</dbReference>
<evidence type="ECO:0000313" key="2">
    <source>
        <dbReference type="Proteomes" id="UP000798808"/>
    </source>
</evidence>
<reference evidence="1 2" key="1">
    <citation type="submission" date="2019-02" db="EMBL/GenBank/DDBJ databases">
        <authorList>
            <person name="Goldberg S.R."/>
            <person name="Haltli B.A."/>
            <person name="Correa H."/>
            <person name="Russell K.G."/>
        </authorList>
    </citation>
    <scope>NUCLEOTIDE SEQUENCE [LARGE SCALE GENOMIC DNA]</scope>
    <source>
        <strain evidence="1 2">JCM 16186</strain>
    </source>
</reference>
<name>A0ABW9RR54_9BACT</name>
<organism evidence="1 2">
    <name type="scientific">Fulvivirga kasyanovii</name>
    <dbReference type="NCBI Taxonomy" id="396812"/>
    <lineage>
        <taxon>Bacteria</taxon>
        <taxon>Pseudomonadati</taxon>
        <taxon>Bacteroidota</taxon>
        <taxon>Cytophagia</taxon>
        <taxon>Cytophagales</taxon>
        <taxon>Fulvivirgaceae</taxon>
        <taxon>Fulvivirga</taxon>
    </lineage>
</organism>
<proteinExistence type="predicted"/>
<accession>A0ABW9RR54</accession>